<dbReference type="RefSeq" id="WP_231485503.1">
    <property type="nucleotide sequence ID" value="NZ_BAAAZO010000014.1"/>
</dbReference>
<evidence type="ECO:0000313" key="1">
    <source>
        <dbReference type="EMBL" id="GAA3640608.1"/>
    </source>
</evidence>
<dbReference type="Proteomes" id="UP001501074">
    <property type="component" value="Unassembled WGS sequence"/>
</dbReference>
<accession>A0ABP7AU05</accession>
<dbReference type="InterPro" id="IPR022291">
    <property type="entry name" value="Bacteriocin_synth_cyclodeHase"/>
</dbReference>
<evidence type="ECO:0000313" key="2">
    <source>
        <dbReference type="Proteomes" id="UP001501074"/>
    </source>
</evidence>
<sequence>MTTTAPVIGTGDACLTRVGPGLVTLGSAARTLEVRADDEVAAELHRLIDQVLPLFAFPAAPGELDPGDLELYDKYRELIERLDLVRTPRSEVLERMVSPAHSGLYRYLARHSSEPDEHFLAVLDRSVVLHGPTAYVRRLGRIVAEQGLAVQVGQDWRPGDPLPQPAPGENGVTVMVAMQAGASVADWRAVNQAHQNSGRLWAPVLVTPADVRLGPWTAPGESACPTCLERGGTTNSGSPAVVGSSSVGAAWSAWATTQAAMLHWTGGVLAHLLLRIAAPTGPNHPWGSVFTLDADRMRQESVRVWRDPACPDCGVTGLRTPAWRDL</sequence>
<proteinExistence type="predicted"/>
<name>A0ABP7AU05_9ACTN</name>
<gene>
    <name evidence="1" type="ORF">GCM10022223_69800</name>
</gene>
<protein>
    <recommendedName>
        <fullName evidence="3">Bacteriocin biosynthesis cyclodehydratase domain-containing protein</fullName>
    </recommendedName>
</protein>
<organism evidence="1 2">
    <name type="scientific">Kineosporia mesophila</name>
    <dbReference type="NCBI Taxonomy" id="566012"/>
    <lineage>
        <taxon>Bacteria</taxon>
        <taxon>Bacillati</taxon>
        <taxon>Actinomycetota</taxon>
        <taxon>Actinomycetes</taxon>
        <taxon>Kineosporiales</taxon>
        <taxon>Kineosporiaceae</taxon>
        <taxon>Kineosporia</taxon>
    </lineage>
</organism>
<keyword evidence="2" id="KW-1185">Reference proteome</keyword>
<evidence type="ECO:0008006" key="3">
    <source>
        <dbReference type="Google" id="ProtNLM"/>
    </source>
</evidence>
<dbReference type="Gene3D" id="3.40.50.720">
    <property type="entry name" value="NAD(P)-binding Rossmann-like Domain"/>
    <property type="match status" value="1"/>
</dbReference>
<comment type="caution">
    <text evidence="1">The sequence shown here is derived from an EMBL/GenBank/DDBJ whole genome shotgun (WGS) entry which is preliminary data.</text>
</comment>
<dbReference type="EMBL" id="BAAAZO010000014">
    <property type="protein sequence ID" value="GAA3640608.1"/>
    <property type="molecule type" value="Genomic_DNA"/>
</dbReference>
<dbReference type="NCBIfam" id="TIGR03882">
    <property type="entry name" value="cyclo_dehyd_2"/>
    <property type="match status" value="1"/>
</dbReference>
<reference evidence="2" key="1">
    <citation type="journal article" date="2019" name="Int. J. Syst. Evol. Microbiol.">
        <title>The Global Catalogue of Microorganisms (GCM) 10K type strain sequencing project: providing services to taxonomists for standard genome sequencing and annotation.</title>
        <authorList>
            <consortium name="The Broad Institute Genomics Platform"/>
            <consortium name="The Broad Institute Genome Sequencing Center for Infectious Disease"/>
            <person name="Wu L."/>
            <person name="Ma J."/>
        </authorList>
    </citation>
    <scope>NUCLEOTIDE SEQUENCE [LARGE SCALE GENOMIC DNA]</scope>
    <source>
        <strain evidence="2">JCM 16902</strain>
    </source>
</reference>